<dbReference type="HAMAP" id="MF_00041">
    <property type="entry name" value="Cys_tRNA_synth"/>
    <property type="match status" value="1"/>
</dbReference>
<dbReference type="GO" id="GO:0005829">
    <property type="term" value="C:cytosol"/>
    <property type="evidence" value="ECO:0007669"/>
    <property type="project" value="TreeGrafter"/>
</dbReference>
<dbReference type="InterPro" id="IPR032678">
    <property type="entry name" value="tRNA-synt_1_cat_dom"/>
</dbReference>
<keyword evidence="7 9" id="KW-0648">Protein biosynthesis</keyword>
<comment type="similarity">
    <text evidence="9">Belongs to the class-I aminoacyl-tRNA synthetase family.</text>
</comment>
<dbReference type="EMBL" id="VMGN01000010">
    <property type="protein sequence ID" value="TSC94553.1"/>
    <property type="molecule type" value="Genomic_DNA"/>
</dbReference>
<dbReference type="InterPro" id="IPR014729">
    <property type="entry name" value="Rossmann-like_a/b/a_fold"/>
</dbReference>
<evidence type="ECO:0000259" key="11">
    <source>
        <dbReference type="Pfam" id="PF01406"/>
    </source>
</evidence>
<dbReference type="InterPro" id="IPR009080">
    <property type="entry name" value="tRNAsynth_Ia_anticodon-bd"/>
</dbReference>
<feature type="short sequence motif" description="'KMSKS' region" evidence="9">
    <location>
        <begin position="276"/>
        <end position="280"/>
    </location>
</feature>
<dbReference type="PANTHER" id="PTHR10890">
    <property type="entry name" value="CYSTEINYL-TRNA SYNTHETASE"/>
    <property type="match status" value="1"/>
</dbReference>
<dbReference type="PANTHER" id="PTHR10890:SF3">
    <property type="entry name" value="CYSTEINE--TRNA LIGASE, CYTOPLASMIC"/>
    <property type="match status" value="1"/>
</dbReference>
<evidence type="ECO:0000256" key="7">
    <source>
        <dbReference type="ARBA" id="ARBA00022917"/>
    </source>
</evidence>
<evidence type="ECO:0000256" key="6">
    <source>
        <dbReference type="ARBA" id="ARBA00022840"/>
    </source>
</evidence>
<evidence type="ECO:0000313" key="14">
    <source>
        <dbReference type="Proteomes" id="UP000316495"/>
    </source>
</evidence>
<comment type="subcellular location">
    <subcellularLocation>
        <location evidence="9">Cytoplasm</location>
    </subcellularLocation>
</comment>
<feature type="domain" description="Cysteinyl-tRNA ligase anticodon binding" evidence="12">
    <location>
        <begin position="446"/>
        <end position="489"/>
    </location>
</feature>
<protein>
    <recommendedName>
        <fullName evidence="9">Cysteine--tRNA ligase</fullName>
        <ecNumber evidence="9">6.1.1.16</ecNumber>
    </recommendedName>
    <alternativeName>
        <fullName evidence="9">Cysteinyl-tRNA synthetase</fullName>
        <shortName evidence="9">CysRS</shortName>
    </alternativeName>
</protein>
<feature type="short sequence motif" description="'HIGH' region" evidence="9">
    <location>
        <begin position="29"/>
        <end position="39"/>
    </location>
</feature>
<keyword evidence="5 9" id="KW-0862">Zinc</keyword>
<dbReference type="Pfam" id="PF01406">
    <property type="entry name" value="tRNA-synt_1e"/>
    <property type="match status" value="1"/>
</dbReference>
<feature type="binding site" evidence="9">
    <location>
        <position position="244"/>
    </location>
    <ligand>
        <name>Zn(2+)</name>
        <dbReference type="ChEBI" id="CHEBI:29105"/>
    </ligand>
</feature>
<gene>
    <name evidence="9" type="primary">cysS</name>
    <name evidence="13" type="ORF">Athens101428_260</name>
</gene>
<dbReference type="NCBIfam" id="TIGR00435">
    <property type="entry name" value="cysS"/>
    <property type="match status" value="1"/>
</dbReference>
<keyword evidence="4 9" id="KW-0547">Nucleotide-binding</keyword>
<accession>A0A554LNV8</accession>
<evidence type="ECO:0000256" key="4">
    <source>
        <dbReference type="ARBA" id="ARBA00022741"/>
    </source>
</evidence>
<evidence type="ECO:0000256" key="9">
    <source>
        <dbReference type="HAMAP-Rule" id="MF_00041"/>
    </source>
</evidence>
<dbReference type="GO" id="GO:0008270">
    <property type="term" value="F:zinc ion binding"/>
    <property type="evidence" value="ECO:0007669"/>
    <property type="project" value="UniProtKB-UniRule"/>
</dbReference>
<dbReference type="SUPFAM" id="SSF52374">
    <property type="entry name" value="Nucleotidylyl transferase"/>
    <property type="match status" value="1"/>
</dbReference>
<evidence type="ECO:0000313" key="13">
    <source>
        <dbReference type="EMBL" id="TSC94553.1"/>
    </source>
</evidence>
<comment type="caution">
    <text evidence="13">The sequence shown here is derived from an EMBL/GenBank/DDBJ whole genome shotgun (WGS) entry which is preliminary data.</text>
</comment>
<feature type="compositionally biased region" description="Low complexity" evidence="10">
    <location>
        <begin position="337"/>
        <end position="347"/>
    </location>
</feature>
<evidence type="ECO:0000256" key="10">
    <source>
        <dbReference type="SAM" id="MobiDB-lite"/>
    </source>
</evidence>
<comment type="subunit">
    <text evidence="1 9">Monomer.</text>
</comment>
<dbReference type="InterPro" id="IPR024909">
    <property type="entry name" value="Cys-tRNA/MSH_ligase"/>
</dbReference>
<comment type="cofactor">
    <cofactor evidence="9">
        <name>Zn(2+)</name>
        <dbReference type="ChEBI" id="CHEBI:29105"/>
    </cofactor>
    <text evidence="9">Binds 1 zinc ion per subunit.</text>
</comment>
<dbReference type="InterPro" id="IPR056411">
    <property type="entry name" value="CysS_C"/>
</dbReference>
<comment type="catalytic activity">
    <reaction evidence="9">
        <text>tRNA(Cys) + L-cysteine + ATP = L-cysteinyl-tRNA(Cys) + AMP + diphosphate</text>
        <dbReference type="Rhea" id="RHEA:17773"/>
        <dbReference type="Rhea" id="RHEA-COMP:9661"/>
        <dbReference type="Rhea" id="RHEA-COMP:9679"/>
        <dbReference type="ChEBI" id="CHEBI:30616"/>
        <dbReference type="ChEBI" id="CHEBI:33019"/>
        <dbReference type="ChEBI" id="CHEBI:35235"/>
        <dbReference type="ChEBI" id="CHEBI:78442"/>
        <dbReference type="ChEBI" id="CHEBI:78517"/>
        <dbReference type="ChEBI" id="CHEBI:456215"/>
        <dbReference type="EC" id="6.1.1.16"/>
    </reaction>
</comment>
<evidence type="ECO:0000256" key="8">
    <source>
        <dbReference type="ARBA" id="ARBA00023146"/>
    </source>
</evidence>
<evidence type="ECO:0000259" key="12">
    <source>
        <dbReference type="Pfam" id="PF23493"/>
    </source>
</evidence>
<keyword evidence="8 9" id="KW-0030">Aminoacyl-tRNA synthetase</keyword>
<dbReference type="AlphaFoldDB" id="A0A554LNV8"/>
<evidence type="ECO:0000256" key="1">
    <source>
        <dbReference type="ARBA" id="ARBA00011245"/>
    </source>
</evidence>
<feature type="binding site" evidence="9">
    <location>
        <position position="27"/>
    </location>
    <ligand>
        <name>Zn(2+)</name>
        <dbReference type="ChEBI" id="CHEBI:29105"/>
    </ligand>
</feature>
<organism evidence="13 14">
    <name type="scientific">Candidatus Berkelbacteria bacterium Athens1014_28</name>
    <dbReference type="NCBI Taxonomy" id="2017145"/>
    <lineage>
        <taxon>Bacteria</taxon>
        <taxon>Candidatus Berkelbacteria</taxon>
    </lineage>
</organism>
<dbReference type="InterPro" id="IPR015803">
    <property type="entry name" value="Cys-tRNA-ligase"/>
</dbReference>
<evidence type="ECO:0000256" key="2">
    <source>
        <dbReference type="ARBA" id="ARBA00022598"/>
    </source>
</evidence>
<dbReference type="Proteomes" id="UP000316495">
    <property type="component" value="Unassembled WGS sequence"/>
</dbReference>
<keyword evidence="6 9" id="KW-0067">ATP-binding</keyword>
<dbReference type="Gene3D" id="3.40.50.620">
    <property type="entry name" value="HUPs"/>
    <property type="match status" value="1"/>
</dbReference>
<keyword evidence="2 9" id="KW-0436">Ligase</keyword>
<dbReference type="SUPFAM" id="SSF47323">
    <property type="entry name" value="Anticodon-binding domain of a subclass of class I aminoacyl-tRNA synthetases"/>
    <property type="match status" value="1"/>
</dbReference>
<dbReference type="Gene3D" id="1.20.120.1910">
    <property type="entry name" value="Cysteine-tRNA ligase, C-terminal anti-codon recognition domain"/>
    <property type="match status" value="1"/>
</dbReference>
<feature type="domain" description="tRNA synthetases class I catalytic" evidence="11">
    <location>
        <begin position="14"/>
        <end position="324"/>
    </location>
</feature>
<dbReference type="CDD" id="cd00672">
    <property type="entry name" value="CysRS_core"/>
    <property type="match status" value="1"/>
</dbReference>
<evidence type="ECO:0000256" key="5">
    <source>
        <dbReference type="ARBA" id="ARBA00022833"/>
    </source>
</evidence>
<dbReference type="GO" id="GO:0006423">
    <property type="term" value="P:cysteinyl-tRNA aminoacylation"/>
    <property type="evidence" value="ECO:0007669"/>
    <property type="project" value="UniProtKB-UniRule"/>
</dbReference>
<name>A0A554LNV8_9BACT</name>
<dbReference type="Pfam" id="PF23493">
    <property type="entry name" value="CysS_C"/>
    <property type="match status" value="1"/>
</dbReference>
<proteinExistence type="inferred from homology"/>
<dbReference type="EC" id="6.1.1.16" evidence="9"/>
<keyword evidence="3 9" id="KW-0479">Metal-binding</keyword>
<feature type="region of interest" description="Disordered" evidence="10">
    <location>
        <begin position="337"/>
        <end position="373"/>
    </location>
</feature>
<dbReference type="GO" id="GO:0005524">
    <property type="term" value="F:ATP binding"/>
    <property type="evidence" value="ECO:0007669"/>
    <property type="project" value="UniProtKB-UniRule"/>
</dbReference>
<dbReference type="GO" id="GO:0004817">
    <property type="term" value="F:cysteine-tRNA ligase activity"/>
    <property type="evidence" value="ECO:0007669"/>
    <property type="project" value="UniProtKB-UniRule"/>
</dbReference>
<evidence type="ECO:0000256" key="3">
    <source>
        <dbReference type="ARBA" id="ARBA00022723"/>
    </source>
</evidence>
<sequence>MKLYNTLSRKIEEFVPIEKGKVKIYACGPTVYNFAHIGNLRTFIFDDLLRRSLKYLDFEVREVMNITDIDDKTIFASGGDKKKFQDLTKKYEEDFWQNLSSLNIEKPEITPRATEYVEKIAKFVEGLLEKGYAYKGEDGSIYFSISKFSEYGKLSRLDKSGIKAGARVNQDSYTKENLADFVLWKAWDKDDGEIFWNPADFLGAETKLEKGRPGWHIECSVMAGDNLGETLDIHTGAVDLIFPHHENEIAQSEAMSGKKFVNFWLHGEHLLVDGKKMSKSLGNFYTLFDLEKKGFSALDFRYLCLSAHWRDKLNFTWQSLEAARNARLRAKKILTSCPSFSSSSPSFPRRRESTNSDCHPELARPERSRRVSGSHLQKFRSALENDLNLPGALAIFWQMLRDDSSSSSSPSSRGSTNSISADEKLATALEMDKVFGLELGKVGDEKIPENVLELLKKRKIARSSGDYGEADKLREKIEKLGFVVEDSGEESRAVRKS</sequence>
<reference evidence="13 14" key="1">
    <citation type="submission" date="2017-07" db="EMBL/GenBank/DDBJ databases">
        <title>Mechanisms for carbon and nitrogen cycling indicate functional differentiation within the Candidate Phyla Radiation.</title>
        <authorList>
            <person name="Danczak R.E."/>
            <person name="Johnston M.D."/>
            <person name="Kenah C."/>
            <person name="Slattery M."/>
            <person name="Wrighton K.C."/>
            <person name="Wilkins M.J."/>
        </authorList>
    </citation>
    <scope>NUCLEOTIDE SEQUENCE [LARGE SCALE GENOMIC DNA]</scope>
    <source>
        <strain evidence="13">Athens1014_28</strain>
    </source>
</reference>
<feature type="compositionally biased region" description="Basic and acidic residues" evidence="10">
    <location>
        <begin position="349"/>
        <end position="369"/>
    </location>
</feature>
<feature type="binding site" evidence="9">
    <location>
        <position position="279"/>
    </location>
    <ligand>
        <name>ATP</name>
        <dbReference type="ChEBI" id="CHEBI:30616"/>
    </ligand>
</feature>
<feature type="binding site" evidence="9">
    <location>
        <position position="219"/>
    </location>
    <ligand>
        <name>Zn(2+)</name>
        <dbReference type="ChEBI" id="CHEBI:29105"/>
    </ligand>
</feature>
<keyword evidence="9" id="KW-0963">Cytoplasm</keyword>
<feature type="binding site" evidence="9">
    <location>
        <position position="248"/>
    </location>
    <ligand>
        <name>Zn(2+)</name>
        <dbReference type="ChEBI" id="CHEBI:29105"/>
    </ligand>
</feature>
<dbReference type="PRINTS" id="PR00983">
    <property type="entry name" value="TRNASYNTHCYS"/>
</dbReference>